<keyword evidence="3" id="KW-1185">Reference proteome</keyword>
<dbReference type="EMBL" id="BFAA01022088">
    <property type="protein sequence ID" value="GCB82372.1"/>
    <property type="molecule type" value="Genomic_DNA"/>
</dbReference>
<name>A0A401QAI1_SCYTO</name>
<evidence type="ECO:0000313" key="3">
    <source>
        <dbReference type="Proteomes" id="UP000288216"/>
    </source>
</evidence>
<accession>A0A401QAI1</accession>
<evidence type="ECO:0000256" key="1">
    <source>
        <dbReference type="SAM" id="Phobius"/>
    </source>
</evidence>
<keyword evidence="1" id="KW-1133">Transmembrane helix</keyword>
<evidence type="ECO:0000313" key="2">
    <source>
        <dbReference type="EMBL" id="GCB82372.1"/>
    </source>
</evidence>
<protein>
    <submittedName>
        <fullName evidence="2">Uncharacterized protein</fullName>
    </submittedName>
</protein>
<dbReference type="Proteomes" id="UP000288216">
    <property type="component" value="Unassembled WGS sequence"/>
</dbReference>
<dbReference type="AlphaFoldDB" id="A0A401QAI1"/>
<organism evidence="2 3">
    <name type="scientific">Scyliorhinus torazame</name>
    <name type="common">Cloudy catshark</name>
    <name type="synonym">Catulus torazame</name>
    <dbReference type="NCBI Taxonomy" id="75743"/>
    <lineage>
        <taxon>Eukaryota</taxon>
        <taxon>Metazoa</taxon>
        <taxon>Chordata</taxon>
        <taxon>Craniata</taxon>
        <taxon>Vertebrata</taxon>
        <taxon>Chondrichthyes</taxon>
        <taxon>Elasmobranchii</taxon>
        <taxon>Galeomorphii</taxon>
        <taxon>Galeoidea</taxon>
        <taxon>Carcharhiniformes</taxon>
        <taxon>Scyliorhinidae</taxon>
        <taxon>Scyliorhinus</taxon>
    </lineage>
</organism>
<comment type="caution">
    <text evidence="2">The sequence shown here is derived from an EMBL/GenBank/DDBJ whole genome shotgun (WGS) entry which is preliminary data.</text>
</comment>
<proteinExistence type="predicted"/>
<feature type="transmembrane region" description="Helical" evidence="1">
    <location>
        <begin position="71"/>
        <end position="90"/>
    </location>
</feature>
<reference evidence="2 3" key="1">
    <citation type="journal article" date="2018" name="Nat. Ecol. Evol.">
        <title>Shark genomes provide insights into elasmobranch evolution and the origin of vertebrates.</title>
        <authorList>
            <person name="Hara Y"/>
            <person name="Yamaguchi K"/>
            <person name="Onimaru K"/>
            <person name="Kadota M"/>
            <person name="Koyanagi M"/>
            <person name="Keeley SD"/>
            <person name="Tatsumi K"/>
            <person name="Tanaka K"/>
            <person name="Motone F"/>
            <person name="Kageyama Y"/>
            <person name="Nozu R"/>
            <person name="Adachi N"/>
            <person name="Nishimura O"/>
            <person name="Nakagawa R"/>
            <person name="Tanegashima C"/>
            <person name="Kiyatake I"/>
            <person name="Matsumoto R"/>
            <person name="Murakumo K"/>
            <person name="Nishida K"/>
            <person name="Terakita A"/>
            <person name="Kuratani S"/>
            <person name="Sato K"/>
            <person name="Hyodo S Kuraku.S."/>
        </authorList>
    </citation>
    <scope>NUCLEOTIDE SEQUENCE [LARGE SCALE GENOMIC DNA]</scope>
</reference>
<gene>
    <name evidence="2" type="ORF">scyTo_0022318</name>
</gene>
<sequence>NTELITSMWTWDWNQTLIDEVETKLRDADQVQATITHTGDKLLTGKKIPVIPEEKVARCSRRGENGGSVRLEGIAFALGASLLAVAWLLVGP</sequence>
<keyword evidence="1" id="KW-0472">Membrane</keyword>
<feature type="non-terminal residue" evidence="2">
    <location>
        <position position="1"/>
    </location>
</feature>
<keyword evidence="1" id="KW-0812">Transmembrane</keyword>